<organism evidence="4 5">
    <name type="scientific">Desulfobaculum bizertense DSM 18034</name>
    <dbReference type="NCBI Taxonomy" id="1121442"/>
    <lineage>
        <taxon>Bacteria</taxon>
        <taxon>Pseudomonadati</taxon>
        <taxon>Thermodesulfobacteriota</taxon>
        <taxon>Desulfovibrionia</taxon>
        <taxon>Desulfovibrionales</taxon>
        <taxon>Desulfovibrionaceae</taxon>
        <taxon>Desulfobaculum</taxon>
    </lineage>
</organism>
<dbReference type="PANTHER" id="PTHR10794">
    <property type="entry name" value="ABHYDROLASE DOMAIN-CONTAINING PROTEIN"/>
    <property type="match status" value="1"/>
</dbReference>
<reference evidence="4 5" key="1">
    <citation type="submission" date="2017-02" db="EMBL/GenBank/DDBJ databases">
        <authorList>
            <person name="Peterson S.W."/>
        </authorList>
    </citation>
    <scope>NUCLEOTIDE SEQUENCE [LARGE SCALE GENOMIC DNA]</scope>
    <source>
        <strain evidence="4 5">DSM 18034</strain>
    </source>
</reference>
<dbReference type="STRING" id="1121442.SAMN02745702_02424"/>
<dbReference type="PANTHER" id="PTHR10794:SF94">
    <property type="entry name" value="ESTERASE YHET-RELATED"/>
    <property type="match status" value="1"/>
</dbReference>
<gene>
    <name evidence="4" type="ORF">SAMN02745702_02424</name>
</gene>
<evidence type="ECO:0000313" key="4">
    <source>
        <dbReference type="EMBL" id="SKA78290.1"/>
    </source>
</evidence>
<dbReference type="SUPFAM" id="SSF53474">
    <property type="entry name" value="alpha/beta-Hydrolases"/>
    <property type="match status" value="1"/>
</dbReference>
<dbReference type="InterPro" id="IPR012020">
    <property type="entry name" value="ABHD4"/>
</dbReference>
<dbReference type="Pfam" id="PF00561">
    <property type="entry name" value="Abhydrolase_1"/>
    <property type="match status" value="1"/>
</dbReference>
<name>A0A1T4WLQ3_9BACT</name>
<dbReference type="AlphaFoldDB" id="A0A1T4WLQ3"/>
<dbReference type="InterPro" id="IPR029058">
    <property type="entry name" value="AB_hydrolase_fold"/>
</dbReference>
<sequence length="328" mass="36719">MPVLSDSKYTPPRFLGNRHIQTSAPSFFRPTPQIEYVRERLETPDCDFLQLDWSMCTPTQQPKRLAILTHGLEGNTTRPYMKGMAKALNAAGFDVLARNCRGCGGEPNLRARSYHSGETDDLHHVVRYASQMNIWEQIVLVGFSMGGNQTLKYLGEAPDRIPKELAGAVAISAPCDLTDSVHALSGSSSGFLYTHYLLRSLRKKVLIKHEMFPELIQIRGLGCIHSFEHFDNQYTAPLFGFRDAHEYWQKASSRPVLKNISVPTLLLNARNDPFLGPGCFPVPEAQANNKLTLEMPENGGHVGFIRIAKDGLFWSELRAVEFLRTACA</sequence>
<protein>
    <recommendedName>
        <fullName evidence="3">AB hydrolase-1 domain-containing protein</fullName>
    </recommendedName>
</protein>
<dbReference type="Gene3D" id="3.40.50.1820">
    <property type="entry name" value="alpha/beta hydrolase"/>
    <property type="match status" value="1"/>
</dbReference>
<evidence type="ECO:0000313" key="5">
    <source>
        <dbReference type="Proteomes" id="UP000189733"/>
    </source>
</evidence>
<dbReference type="InterPro" id="IPR000073">
    <property type="entry name" value="AB_hydrolase_1"/>
</dbReference>
<comment type="similarity">
    <text evidence="1">Belongs to the AB hydrolase superfamily. AB hydrolase 4 family.</text>
</comment>
<dbReference type="GO" id="GO:0047372">
    <property type="term" value="F:monoacylglycerol lipase activity"/>
    <property type="evidence" value="ECO:0007669"/>
    <property type="project" value="TreeGrafter"/>
</dbReference>
<dbReference type="GO" id="GO:0034338">
    <property type="term" value="F:short-chain carboxylesterase activity"/>
    <property type="evidence" value="ECO:0007669"/>
    <property type="project" value="TreeGrafter"/>
</dbReference>
<dbReference type="PIRSF" id="PIRSF005211">
    <property type="entry name" value="Ab_hydro_YheT"/>
    <property type="match status" value="1"/>
</dbReference>
<evidence type="ECO:0000259" key="3">
    <source>
        <dbReference type="Pfam" id="PF00561"/>
    </source>
</evidence>
<proteinExistence type="inferred from homology"/>
<keyword evidence="5" id="KW-1185">Reference proteome</keyword>
<dbReference type="RefSeq" id="WP_078685704.1">
    <property type="nucleotide sequence ID" value="NZ_FUYA01000008.1"/>
</dbReference>
<feature type="active site" description="Charge relay system" evidence="2">
    <location>
        <position position="272"/>
    </location>
</feature>
<evidence type="ECO:0000256" key="1">
    <source>
        <dbReference type="ARBA" id="ARBA00010884"/>
    </source>
</evidence>
<accession>A0A1T4WLQ3</accession>
<dbReference type="Proteomes" id="UP000189733">
    <property type="component" value="Unassembled WGS sequence"/>
</dbReference>
<feature type="active site" description="Charge relay system" evidence="2">
    <location>
        <position position="144"/>
    </location>
</feature>
<dbReference type="EMBL" id="FUYA01000008">
    <property type="protein sequence ID" value="SKA78290.1"/>
    <property type="molecule type" value="Genomic_DNA"/>
</dbReference>
<feature type="domain" description="AB hydrolase-1" evidence="3">
    <location>
        <begin position="67"/>
        <end position="162"/>
    </location>
</feature>
<dbReference type="InterPro" id="IPR050960">
    <property type="entry name" value="AB_hydrolase_4_sf"/>
</dbReference>
<feature type="active site" description="Charge relay system" evidence="2">
    <location>
        <position position="301"/>
    </location>
</feature>
<evidence type="ECO:0000256" key="2">
    <source>
        <dbReference type="PIRSR" id="PIRSR005211-1"/>
    </source>
</evidence>
<dbReference type="OrthoDB" id="332676at2"/>